<evidence type="ECO:0000313" key="4">
    <source>
        <dbReference type="EMBL" id="CQR74711.1"/>
    </source>
</evidence>
<dbReference type="Pfam" id="PF13727">
    <property type="entry name" value="CoA_binding_3"/>
    <property type="match status" value="1"/>
</dbReference>
<evidence type="ECO:0000256" key="2">
    <source>
        <dbReference type="SAM" id="Phobius"/>
    </source>
</evidence>
<dbReference type="PANTHER" id="PTHR43318">
    <property type="entry name" value="UDP-N-ACETYLGLUCOSAMINE 4,6-DEHYDRATASE"/>
    <property type="match status" value="1"/>
</dbReference>
<name>A0A0U1L4S8_9FIRM</name>
<dbReference type="GO" id="GO:0016829">
    <property type="term" value="F:lyase activity"/>
    <property type="evidence" value="ECO:0007669"/>
    <property type="project" value="UniProtKB-KW"/>
</dbReference>
<dbReference type="SUPFAM" id="SSF51735">
    <property type="entry name" value="NAD(P)-binding Rossmann-fold domains"/>
    <property type="match status" value="2"/>
</dbReference>
<feature type="transmembrane region" description="Helical" evidence="2">
    <location>
        <begin position="104"/>
        <end position="124"/>
    </location>
</feature>
<dbReference type="Proteomes" id="UP000049855">
    <property type="component" value="Unassembled WGS sequence"/>
</dbReference>
<keyword evidence="2" id="KW-1133">Transmembrane helix</keyword>
<dbReference type="EMBL" id="CTRP01000015">
    <property type="protein sequence ID" value="CQR74711.1"/>
    <property type="molecule type" value="Genomic_DNA"/>
</dbReference>
<comment type="similarity">
    <text evidence="1">Belongs to the polysaccharide synthase family.</text>
</comment>
<accession>A0A0U1L4S8</accession>
<feature type="transmembrane region" description="Helical" evidence="2">
    <location>
        <begin position="76"/>
        <end position="98"/>
    </location>
</feature>
<evidence type="ECO:0000256" key="1">
    <source>
        <dbReference type="ARBA" id="ARBA00007430"/>
    </source>
</evidence>
<organism evidence="4 5">
    <name type="scientific">Sporomusa ovata</name>
    <dbReference type="NCBI Taxonomy" id="2378"/>
    <lineage>
        <taxon>Bacteria</taxon>
        <taxon>Bacillati</taxon>
        <taxon>Bacillota</taxon>
        <taxon>Negativicutes</taxon>
        <taxon>Selenomonadales</taxon>
        <taxon>Sporomusaceae</taxon>
        <taxon>Sporomusa</taxon>
    </lineage>
</organism>
<keyword evidence="2" id="KW-0812">Transmembrane</keyword>
<dbReference type="CDD" id="cd05237">
    <property type="entry name" value="UDP_invert_4-6DH_SDR_e"/>
    <property type="match status" value="1"/>
</dbReference>
<dbReference type="RefSeq" id="WP_021166536.1">
    <property type="nucleotide sequence ID" value="NZ_CTRP01000015.1"/>
</dbReference>
<sequence length="639" mass="70582">MRRKLFVVILLLIDTAIVSLTPLLALMIRFEETTVDVLFITFLFPLMPLLIFTRLITFYVFGLYHRLWRYASINELLAVGEAVTLSSIIIITYTAIIGPEIPKSVHFISWFLAIILIGLSRLCVRITSYLRQVKGKKDTSTVLIVGAGDAGAMIAREIKHSYNGNKTIIGFIDDDPYKHNQMIFGVKIMGDRSVIRQTVKEYQVNEIIIAMPSIGGNMVREILDECKQTGCTVKTLPGMYEIIEGKVTVQQLRDVDLEDLLRRDPVQLDLSEIARYISGKNVLVTGAGGSIGSELCRQIAKLSPSKLLLLGKGENSIYEIDRELRIKFPNINIKPIIADIRDNERINNVFIADKPHVVFHAAAHKHVPLMELQPKEAVRNNIFGTKVVAEAADRVGSEVFVMISTDKAVNPSSVMGATKRVAELVIQSISRVSSTKFVAVRFGNVLGSRGSVIPLFKKQIAAGGPITITHPDMKRYFMTIPEAVQLVLQAGSMAKGGEVFVLDMGQPVKIVDLARDLIELSGLVLNSDIKIEYTGTRPGEKLFEELLTAEEGTNVTEHEKIYAANIKASNESQLRQGLAALRQASRGDEVIDIIKILVPTYSSGSSFKPSSFKNKNSEVETQIPEMGSYQTATGLGAVH</sequence>
<evidence type="ECO:0000313" key="5">
    <source>
        <dbReference type="Proteomes" id="UP000049855"/>
    </source>
</evidence>
<protein>
    <submittedName>
        <fullName evidence="4">UDP-N-acetylglucosamine 4,6-dehydratase</fullName>
        <ecNumber evidence="4">4.2.1.-</ecNumber>
    </submittedName>
</protein>
<keyword evidence="2" id="KW-0472">Membrane</keyword>
<dbReference type="EC" id="4.2.1.-" evidence="4"/>
<dbReference type="InterPro" id="IPR036291">
    <property type="entry name" value="NAD(P)-bd_dom_sf"/>
</dbReference>
<dbReference type="Pfam" id="PF02719">
    <property type="entry name" value="Polysacc_synt_2"/>
    <property type="match status" value="1"/>
</dbReference>
<dbReference type="PANTHER" id="PTHR43318:SF1">
    <property type="entry name" value="POLYSACCHARIDE BIOSYNTHESIS PROTEIN EPSC-RELATED"/>
    <property type="match status" value="1"/>
</dbReference>
<proteinExistence type="inferred from homology"/>
<feature type="transmembrane region" description="Helical" evidence="2">
    <location>
        <begin position="42"/>
        <end position="64"/>
    </location>
</feature>
<keyword evidence="4" id="KW-0456">Lyase</keyword>
<feature type="domain" description="Polysaccharide biosynthesis protein CapD-like" evidence="3">
    <location>
        <begin position="282"/>
        <end position="564"/>
    </location>
</feature>
<feature type="transmembrane region" description="Helical" evidence="2">
    <location>
        <begin position="7"/>
        <end position="30"/>
    </location>
</feature>
<dbReference type="InterPro" id="IPR003869">
    <property type="entry name" value="Polysac_CapD-like"/>
</dbReference>
<dbReference type="Gene3D" id="3.40.50.720">
    <property type="entry name" value="NAD(P)-binding Rossmann-like Domain"/>
    <property type="match status" value="2"/>
</dbReference>
<evidence type="ECO:0000259" key="3">
    <source>
        <dbReference type="Pfam" id="PF02719"/>
    </source>
</evidence>
<keyword evidence="5" id="KW-1185">Reference proteome</keyword>
<dbReference type="InterPro" id="IPR051203">
    <property type="entry name" value="Polysaccharide_Synthase-Rel"/>
</dbReference>
<gene>
    <name evidence="4" type="ORF">SpAn4DRAFT_4068</name>
</gene>
<dbReference type="AlphaFoldDB" id="A0A0U1L4S8"/>
<reference evidence="5" key="1">
    <citation type="submission" date="2015-03" db="EMBL/GenBank/DDBJ databases">
        <authorList>
            <person name="Nijsse Bart"/>
        </authorList>
    </citation>
    <scope>NUCLEOTIDE SEQUENCE [LARGE SCALE GENOMIC DNA]</scope>
</reference>